<dbReference type="EMBL" id="MK288022">
    <property type="protein sequence ID" value="AZU99127.1"/>
    <property type="molecule type" value="Genomic_DNA"/>
</dbReference>
<gene>
    <name evidence="1" type="ORF">pW4_118</name>
</gene>
<protein>
    <submittedName>
        <fullName evidence="1">Uncharacterized protein</fullName>
    </submittedName>
</protein>
<name>A0A3T0IIA4_9CAUD</name>
<dbReference type="Proteomes" id="UP000288674">
    <property type="component" value="Segment"/>
</dbReference>
<organism evidence="1 2">
    <name type="scientific">Bacillus phage pW4</name>
    <dbReference type="NCBI Taxonomy" id="2500560"/>
    <lineage>
        <taxon>Viruses</taxon>
        <taxon>Duplodnaviria</taxon>
        <taxon>Heunggongvirae</taxon>
        <taxon>Uroviricota</taxon>
        <taxon>Caudoviricetes</taxon>
        <taxon>Sejongvirinae</taxon>
        <taxon>Yihwangvirus</taxon>
        <taxon>Yihwangvirus pW4</taxon>
    </lineage>
</organism>
<accession>A0A3T0IIA4</accession>
<evidence type="ECO:0000313" key="1">
    <source>
        <dbReference type="EMBL" id="AZU99127.1"/>
    </source>
</evidence>
<sequence>MNETKITVERLTPAGYQNGIMYMGDFFFNRSAKFTEEEVSTLKTMISNFSDDGSLTVFELYDRIEIEVEEGLIGDEIVCLVDTTDEEVKVNESEVFEYIKTKYPQAYKKYIGILGGHEFCNEDDNGRQLDLMYWLRENYSFHDLKFYQMVGSNQKTFLTEEDAQQYLSDNKNKYADPMISEAIIENKTTKALSKLLSLLNL</sequence>
<keyword evidence="2" id="KW-1185">Reference proteome</keyword>
<reference evidence="1 2" key="1">
    <citation type="submission" date="2018-12" db="EMBL/GenBank/DDBJ databases">
        <title>Characterization of novel siphovirus infecting Emetic Bacillus cereus.</title>
        <authorList>
            <person name="Hu X."/>
            <person name="Wan X."/>
            <person name="Geng P."/>
            <person name="Yuan Z."/>
        </authorList>
    </citation>
    <scope>NUCLEOTIDE SEQUENCE [LARGE SCALE GENOMIC DNA]</scope>
</reference>
<proteinExistence type="predicted"/>
<evidence type="ECO:0000313" key="2">
    <source>
        <dbReference type="Proteomes" id="UP000288674"/>
    </source>
</evidence>